<reference evidence="12" key="1">
    <citation type="journal article" date="2006" name="Proc. Natl. Acad. Sci. U.S.A.">
        <title>Genome analysis of the smallest free-living eukaryote Ostreococcus tauri unveils many unique features.</title>
        <authorList>
            <person name="Derelle E."/>
            <person name="Ferraz C."/>
            <person name="Rombauts S."/>
            <person name="Rouze P."/>
            <person name="Worden A.Z."/>
            <person name="Robbens S."/>
            <person name="Partensky F."/>
            <person name="Degroeve S."/>
            <person name="Echeynie S."/>
            <person name="Cooke R."/>
            <person name="Saeys Y."/>
            <person name="Wuyts J."/>
            <person name="Jabbari K."/>
            <person name="Bowler C."/>
            <person name="Panaud O."/>
            <person name="Piegu B."/>
            <person name="Ball S.G."/>
            <person name="Ral J.-P."/>
            <person name="Bouget F.-Y."/>
            <person name="Piganeau G."/>
            <person name="De Baets B."/>
            <person name="Picard A."/>
            <person name="Delseny M."/>
            <person name="Demaille J."/>
            <person name="Van de Peer Y."/>
            <person name="Moreau H."/>
        </authorList>
    </citation>
    <scope>NUCLEOTIDE SEQUENCE [LARGE SCALE GENOMIC DNA]</scope>
    <source>
        <strain evidence="12">OTTH 0595 / CCAP 157/2 / RCC745</strain>
    </source>
</reference>
<dbReference type="InterPro" id="IPR016164">
    <property type="entry name" value="FAD-linked_Oxase-like_C"/>
</dbReference>
<dbReference type="Gene3D" id="3.30.465.10">
    <property type="match status" value="1"/>
</dbReference>
<dbReference type="InterPro" id="IPR006094">
    <property type="entry name" value="Oxid_FAD_bind_N"/>
</dbReference>
<keyword evidence="7" id="KW-0560">Oxidoreductase</keyword>
<keyword evidence="5" id="KW-0274">FAD</keyword>
<dbReference type="FunFam" id="3.30.70.2740:FF:000001">
    <property type="entry name" value="D-lactate dehydrogenase mitochondrial"/>
    <property type="match status" value="1"/>
</dbReference>
<evidence type="ECO:0000256" key="3">
    <source>
        <dbReference type="ARBA" id="ARBA00008000"/>
    </source>
</evidence>
<evidence type="ECO:0000256" key="1">
    <source>
        <dbReference type="ARBA" id="ARBA00001974"/>
    </source>
</evidence>
<dbReference type="InParanoid" id="A0A090MF01"/>
<evidence type="ECO:0000313" key="11">
    <source>
        <dbReference type="EMBL" id="CEG01577.1"/>
    </source>
</evidence>
<dbReference type="SUPFAM" id="SSF56176">
    <property type="entry name" value="FAD-binding/transporter-associated domain-like"/>
    <property type="match status" value="1"/>
</dbReference>
<dbReference type="EMBL" id="CAID01000008">
    <property type="protein sequence ID" value="CEG01577.1"/>
    <property type="molecule type" value="Genomic_DNA"/>
</dbReference>
<dbReference type="OrthoDB" id="5332616at2759"/>
<dbReference type="Gene3D" id="1.10.45.10">
    <property type="entry name" value="Vanillyl-alcohol Oxidase, Chain A, domain 4"/>
    <property type="match status" value="1"/>
</dbReference>
<organism evidence="11 12">
    <name type="scientific">Ostreococcus tauri</name>
    <name type="common">Marine green alga</name>
    <dbReference type="NCBI Taxonomy" id="70448"/>
    <lineage>
        <taxon>Eukaryota</taxon>
        <taxon>Viridiplantae</taxon>
        <taxon>Chlorophyta</taxon>
        <taxon>Mamiellophyceae</taxon>
        <taxon>Mamiellales</taxon>
        <taxon>Bathycoccaceae</taxon>
        <taxon>Ostreococcus</taxon>
    </lineage>
</organism>
<dbReference type="KEGG" id="ota:OT_ostta08g03480"/>
<dbReference type="InterPro" id="IPR016166">
    <property type="entry name" value="FAD-bd_PCMH"/>
</dbReference>
<feature type="domain" description="FAD-binding PCMH-type" evidence="10">
    <location>
        <begin position="38"/>
        <end position="214"/>
    </location>
</feature>
<dbReference type="Pfam" id="PF02913">
    <property type="entry name" value="FAD-oxidase_C"/>
    <property type="match status" value="1"/>
</dbReference>
<dbReference type="Gene3D" id="3.30.70.2740">
    <property type="match status" value="1"/>
</dbReference>
<dbReference type="GO" id="GO:1903457">
    <property type="term" value="P:lactate catabolic process"/>
    <property type="evidence" value="ECO:0007669"/>
    <property type="project" value="TreeGrafter"/>
</dbReference>
<dbReference type="GeneID" id="9831488"/>
<dbReference type="GO" id="GO:0005739">
    <property type="term" value="C:mitochondrion"/>
    <property type="evidence" value="ECO:0007669"/>
    <property type="project" value="UniProtKB-SubCell"/>
</dbReference>
<comment type="subcellular location">
    <subcellularLocation>
        <location evidence="2">Mitochondrion</location>
    </subcellularLocation>
</comment>
<dbReference type="InterPro" id="IPR016171">
    <property type="entry name" value="Vanillyl_alc_oxidase_C-sub2"/>
</dbReference>
<dbReference type="Proteomes" id="UP000009170">
    <property type="component" value="Unassembled WGS sequence"/>
</dbReference>
<evidence type="ECO:0000256" key="9">
    <source>
        <dbReference type="ARBA" id="ARBA00038897"/>
    </source>
</evidence>
<dbReference type="GO" id="GO:0008720">
    <property type="term" value="F:D-lactate dehydrogenase (NAD+) activity"/>
    <property type="evidence" value="ECO:0007669"/>
    <property type="project" value="TreeGrafter"/>
</dbReference>
<dbReference type="GO" id="GO:0071949">
    <property type="term" value="F:FAD binding"/>
    <property type="evidence" value="ECO:0007669"/>
    <property type="project" value="InterPro"/>
</dbReference>
<keyword evidence="12" id="KW-1185">Reference proteome</keyword>
<keyword evidence="8" id="KW-0496">Mitochondrion</keyword>
<dbReference type="GO" id="GO:0004458">
    <property type="term" value="F:D-lactate dehydrogenase (cytochrome) activity"/>
    <property type="evidence" value="ECO:0007669"/>
    <property type="project" value="UniProtKB-EC"/>
</dbReference>
<gene>
    <name evidence="11" type="ORF">OT_ostta08g03480</name>
</gene>
<dbReference type="InterPro" id="IPR004113">
    <property type="entry name" value="FAD-bd_oxidored_4_C"/>
</dbReference>
<dbReference type="FunFam" id="1.10.45.10:FF:000001">
    <property type="entry name" value="D-lactate dehydrogenase mitochondrial"/>
    <property type="match status" value="1"/>
</dbReference>
<dbReference type="FunCoup" id="A0A090MF01">
    <property type="interactions" value="621"/>
</dbReference>
<evidence type="ECO:0000256" key="2">
    <source>
        <dbReference type="ARBA" id="ARBA00004173"/>
    </source>
</evidence>
<evidence type="ECO:0000256" key="7">
    <source>
        <dbReference type="ARBA" id="ARBA00023002"/>
    </source>
</evidence>
<dbReference type="STRING" id="70448.A0A090MF01"/>
<evidence type="ECO:0000256" key="6">
    <source>
        <dbReference type="ARBA" id="ARBA00022946"/>
    </source>
</evidence>
<name>A0A090MF01_OSTTA</name>
<dbReference type="AlphaFoldDB" id="A0A090MF01"/>
<reference evidence="11 12" key="2">
    <citation type="journal article" date="2014" name="BMC Genomics">
        <title>An improved genome of the model marine alga Ostreococcus tauri unfolds by assessing Illumina de novo assemblies.</title>
        <authorList>
            <person name="Blanc-Mathieu R."/>
            <person name="Verhelst B."/>
            <person name="Derelle E."/>
            <person name="Rombauts S."/>
            <person name="Bouget F.Y."/>
            <person name="Carre I."/>
            <person name="Chateau A."/>
            <person name="Eyre-Walker A."/>
            <person name="Grimsley N."/>
            <person name="Moreau H."/>
            <person name="Piegu B."/>
            <person name="Rivals E."/>
            <person name="Schackwitz W."/>
            <person name="Van de Peer Y."/>
            <person name="Piganeau G."/>
        </authorList>
    </citation>
    <scope>NUCLEOTIDE SEQUENCE [LARGE SCALE GENOMIC DNA]</scope>
    <source>
        <strain evidence="12">OTTH 0595 / CCAP 157/2 / RCC745</strain>
    </source>
</reference>
<dbReference type="RefSeq" id="XP_003080909.3">
    <property type="nucleotide sequence ID" value="XM_003080861.3"/>
</dbReference>
<protein>
    <recommendedName>
        <fullName evidence="9">D-lactate dehydrogenase (cytochrome)</fullName>
        <ecNumber evidence="9">1.1.2.4</ecNumber>
    </recommendedName>
</protein>
<keyword evidence="4" id="KW-0285">Flavoprotein</keyword>
<sequence>MRARALEAFLVDARASCADVRTDAESLREVSSDMGVHHGALPNAVARPTTARECAGLVRVCATHAVPCVPRGAGTGLEGGAVAYSGGLVVDTSALKTIDVDATNLTATVGAGVLKSELNKALAPYGFLFGPDPSSNPSIGGMCSTGGSGLSTLKYGTSKENVRSMLVVTPQGELIRTRAKTRKSSTGYELNALYLGAEGTLGLIVEITVRIVPLPKLRCGAVVRFPSVGQAAQTTSDVVVMNLSTLLRCELMNDEGIKVTNTVFKTTLPCAPTLFLEFVGNRKEEMLSDWDSFRARAVANGAESHTFAEDGAQLDALWDARRGCYLGAMRYRGLESGTNSKEKVYVGDVCVPASKLSECIAITEREFKKARFPCVICAHIADGNFHCLIPFQESERAALLALEDKVIGHAIALGGSASGEHGVGIGKQKYLILEHGGAHIDVQRRIKRALDPLNIMNPGKIISWDPSDAERIGPQRPELARL</sequence>
<evidence type="ECO:0000259" key="10">
    <source>
        <dbReference type="PROSITE" id="PS51387"/>
    </source>
</evidence>
<comment type="caution">
    <text evidence="11">The sequence shown here is derived from an EMBL/GenBank/DDBJ whole genome shotgun (WGS) entry which is preliminary data.</text>
</comment>
<dbReference type="Pfam" id="PF01565">
    <property type="entry name" value="FAD_binding_4"/>
    <property type="match status" value="1"/>
</dbReference>
<accession>A0A090MF01</accession>
<dbReference type="EC" id="1.1.2.4" evidence="9"/>
<dbReference type="PANTHER" id="PTHR11748:SF111">
    <property type="entry name" value="D-LACTATE DEHYDROGENASE, MITOCHONDRIAL-RELATED"/>
    <property type="match status" value="1"/>
</dbReference>
<evidence type="ECO:0000256" key="4">
    <source>
        <dbReference type="ARBA" id="ARBA00022630"/>
    </source>
</evidence>
<comment type="similarity">
    <text evidence="3">Belongs to the FAD-binding oxidoreductase/transferase type 4 family.</text>
</comment>
<evidence type="ECO:0000256" key="8">
    <source>
        <dbReference type="ARBA" id="ARBA00023128"/>
    </source>
</evidence>
<evidence type="ECO:0000313" key="12">
    <source>
        <dbReference type="Proteomes" id="UP000009170"/>
    </source>
</evidence>
<dbReference type="SUPFAM" id="SSF55103">
    <property type="entry name" value="FAD-linked oxidases, C-terminal domain"/>
    <property type="match status" value="1"/>
</dbReference>
<evidence type="ECO:0000256" key="5">
    <source>
        <dbReference type="ARBA" id="ARBA00022827"/>
    </source>
</evidence>
<comment type="cofactor">
    <cofactor evidence="1">
        <name>FAD</name>
        <dbReference type="ChEBI" id="CHEBI:57692"/>
    </cofactor>
</comment>
<dbReference type="InterPro" id="IPR016169">
    <property type="entry name" value="FAD-bd_PCMH_sub2"/>
</dbReference>
<keyword evidence="6" id="KW-0809">Transit peptide</keyword>
<dbReference type="PANTHER" id="PTHR11748">
    <property type="entry name" value="D-LACTATE DEHYDROGENASE"/>
    <property type="match status" value="1"/>
</dbReference>
<dbReference type="InterPro" id="IPR036318">
    <property type="entry name" value="FAD-bd_PCMH-like_sf"/>
</dbReference>
<dbReference type="PROSITE" id="PS51387">
    <property type="entry name" value="FAD_PCMH"/>
    <property type="match status" value="1"/>
</dbReference>
<proteinExistence type="inferred from homology"/>